<feature type="region of interest" description="Disordered" evidence="1">
    <location>
        <begin position="1"/>
        <end position="25"/>
    </location>
</feature>
<evidence type="ECO:0000256" key="1">
    <source>
        <dbReference type="SAM" id="MobiDB-lite"/>
    </source>
</evidence>
<proteinExistence type="predicted"/>
<sequence>MKSRRVRKSRKMRKHKKSRKGGYPKPINVEIPFTVSNGNPTFFRPNFAFLNPETLRETFSSAIFDHIHGDEPMVDMYSQNVDVLEDKNATVQIHRIRGTEDTIEFDGNIKTWKDEQIKIFAADLLAGDTLNIETITIIE</sequence>
<evidence type="ECO:0000313" key="2">
    <source>
        <dbReference type="EMBL" id="QHT85376.1"/>
    </source>
</evidence>
<feature type="compositionally biased region" description="Basic residues" evidence="1">
    <location>
        <begin position="1"/>
        <end position="22"/>
    </location>
</feature>
<name>A0A6C0HYX3_9ZZZZ</name>
<protein>
    <submittedName>
        <fullName evidence="2">Uncharacterized protein</fullName>
    </submittedName>
</protein>
<organism evidence="2">
    <name type="scientific">viral metagenome</name>
    <dbReference type="NCBI Taxonomy" id="1070528"/>
    <lineage>
        <taxon>unclassified sequences</taxon>
        <taxon>metagenomes</taxon>
        <taxon>organismal metagenomes</taxon>
    </lineage>
</organism>
<accession>A0A6C0HYX3</accession>
<dbReference type="EMBL" id="MN740041">
    <property type="protein sequence ID" value="QHT85376.1"/>
    <property type="molecule type" value="Genomic_DNA"/>
</dbReference>
<reference evidence="2" key="1">
    <citation type="journal article" date="2020" name="Nature">
        <title>Giant virus diversity and host interactions through global metagenomics.</title>
        <authorList>
            <person name="Schulz F."/>
            <person name="Roux S."/>
            <person name="Paez-Espino D."/>
            <person name="Jungbluth S."/>
            <person name="Walsh D.A."/>
            <person name="Denef V.J."/>
            <person name="McMahon K.D."/>
            <person name="Konstantinidis K.T."/>
            <person name="Eloe-Fadrosh E.A."/>
            <person name="Kyrpides N.C."/>
            <person name="Woyke T."/>
        </authorList>
    </citation>
    <scope>NUCLEOTIDE SEQUENCE</scope>
    <source>
        <strain evidence="2">GVMAG-M-3300023184-17</strain>
    </source>
</reference>
<dbReference type="AlphaFoldDB" id="A0A6C0HYX3"/>